<accession>A0ABX0AGG7</accession>
<dbReference type="EMBL" id="QOVG01000006">
    <property type="protein sequence ID" value="NDK39331.1"/>
    <property type="molecule type" value="Genomic_DNA"/>
</dbReference>
<reference evidence="1 2" key="1">
    <citation type="submission" date="2018-07" db="EMBL/GenBank/DDBJ databases">
        <title>Whole genome Sequencing of Pseudoxanthomonas gei KCTC 32298 (T).</title>
        <authorList>
            <person name="Kumar S."/>
            <person name="Bansal K."/>
            <person name="Kaur A."/>
            <person name="Patil P."/>
            <person name="Sharma S."/>
            <person name="Patil P.B."/>
        </authorList>
    </citation>
    <scope>NUCLEOTIDE SEQUENCE [LARGE SCALE GENOMIC DNA]</scope>
    <source>
        <strain evidence="1 2">KCTC 32298</strain>
    </source>
</reference>
<dbReference type="Gene3D" id="2.60.200.60">
    <property type="match status" value="1"/>
</dbReference>
<sequence length="99" mass="9928">MGNPVLTAASTLLCAHGMPAMSIAGNARVKVSGSPVLCVGDTVLVHPCNDTSPCLTLRLQGSARVRASGRPVAIATAVVSHANGLAALIAATQQRVWAG</sequence>
<dbReference type="Proteomes" id="UP001429354">
    <property type="component" value="Unassembled WGS sequence"/>
</dbReference>
<organism evidence="1 2">
    <name type="scientific">Pseudoxanthomonas gei</name>
    <dbReference type="NCBI Taxonomy" id="1383030"/>
    <lineage>
        <taxon>Bacteria</taxon>
        <taxon>Pseudomonadati</taxon>
        <taxon>Pseudomonadota</taxon>
        <taxon>Gammaproteobacteria</taxon>
        <taxon>Lysobacterales</taxon>
        <taxon>Lysobacteraceae</taxon>
        <taxon>Pseudoxanthomonas</taxon>
    </lineage>
</organism>
<proteinExistence type="predicted"/>
<evidence type="ECO:0008006" key="3">
    <source>
        <dbReference type="Google" id="ProtNLM"/>
    </source>
</evidence>
<evidence type="ECO:0000313" key="1">
    <source>
        <dbReference type="EMBL" id="NDK39331.1"/>
    </source>
</evidence>
<protein>
    <recommendedName>
        <fullName evidence="3">PAAR motif-containing protein</fullName>
    </recommendedName>
</protein>
<dbReference type="RefSeq" id="WP_162349895.1">
    <property type="nucleotide sequence ID" value="NZ_QOVG01000006.1"/>
</dbReference>
<keyword evidence="2" id="KW-1185">Reference proteome</keyword>
<comment type="caution">
    <text evidence="1">The sequence shown here is derived from an EMBL/GenBank/DDBJ whole genome shotgun (WGS) entry which is preliminary data.</text>
</comment>
<name>A0ABX0AGG7_9GAMM</name>
<evidence type="ECO:0000313" key="2">
    <source>
        <dbReference type="Proteomes" id="UP001429354"/>
    </source>
</evidence>
<gene>
    <name evidence="1" type="ORF">DT603_10805</name>
</gene>